<sequence length="132" mass="15311">MLKIEAVKCIFVWFATPKIVTRHNAEEKRKRHTPEHPLSWHSVSVTVREDPGQVSKSTFGTHSSNKPSGLKCAMEEIKQESDEDSALISSCLILAKKHILFPTNCRRDLKSFKDLIETERKWKYRKKTAKFQ</sequence>
<dbReference type="OrthoDB" id="10484496at2759"/>
<protein>
    <submittedName>
        <fullName evidence="1">Uncharacterized protein</fullName>
    </submittedName>
</protein>
<dbReference type="Proteomes" id="UP000499080">
    <property type="component" value="Unassembled WGS sequence"/>
</dbReference>
<name>A0A4Y2ADP1_ARAVE</name>
<dbReference type="EMBL" id="BGPR01000013">
    <property type="protein sequence ID" value="GBL77820.1"/>
    <property type="molecule type" value="Genomic_DNA"/>
</dbReference>
<proteinExistence type="predicted"/>
<evidence type="ECO:0000313" key="2">
    <source>
        <dbReference type="Proteomes" id="UP000499080"/>
    </source>
</evidence>
<keyword evidence="2" id="KW-1185">Reference proteome</keyword>
<comment type="caution">
    <text evidence="1">The sequence shown here is derived from an EMBL/GenBank/DDBJ whole genome shotgun (WGS) entry which is preliminary data.</text>
</comment>
<evidence type="ECO:0000313" key="1">
    <source>
        <dbReference type="EMBL" id="GBL77820.1"/>
    </source>
</evidence>
<dbReference type="AlphaFoldDB" id="A0A4Y2ADP1"/>
<accession>A0A4Y2ADP1</accession>
<reference evidence="1 2" key="1">
    <citation type="journal article" date="2019" name="Sci. Rep.">
        <title>Orb-weaving spider Araneus ventricosus genome elucidates the spidroin gene catalogue.</title>
        <authorList>
            <person name="Kono N."/>
            <person name="Nakamura H."/>
            <person name="Ohtoshi R."/>
            <person name="Moran D.A.P."/>
            <person name="Shinohara A."/>
            <person name="Yoshida Y."/>
            <person name="Fujiwara M."/>
            <person name="Mori M."/>
            <person name="Tomita M."/>
            <person name="Arakawa K."/>
        </authorList>
    </citation>
    <scope>NUCLEOTIDE SEQUENCE [LARGE SCALE GENOMIC DNA]</scope>
</reference>
<gene>
    <name evidence="1" type="ORF">AVEN_153017_1</name>
</gene>
<organism evidence="1 2">
    <name type="scientific">Araneus ventricosus</name>
    <name type="common">Orbweaver spider</name>
    <name type="synonym">Epeira ventricosa</name>
    <dbReference type="NCBI Taxonomy" id="182803"/>
    <lineage>
        <taxon>Eukaryota</taxon>
        <taxon>Metazoa</taxon>
        <taxon>Ecdysozoa</taxon>
        <taxon>Arthropoda</taxon>
        <taxon>Chelicerata</taxon>
        <taxon>Arachnida</taxon>
        <taxon>Araneae</taxon>
        <taxon>Araneomorphae</taxon>
        <taxon>Entelegynae</taxon>
        <taxon>Araneoidea</taxon>
        <taxon>Araneidae</taxon>
        <taxon>Araneus</taxon>
    </lineage>
</organism>